<dbReference type="InterPro" id="IPR050570">
    <property type="entry name" value="Cell_wall_metabolism_enzyme"/>
</dbReference>
<reference evidence="3 4" key="1">
    <citation type="submission" date="2018-07" db="EMBL/GenBank/DDBJ databases">
        <title>Pedobacter sp. nov., isolated from soil.</title>
        <authorList>
            <person name="Zhou L.Y."/>
            <person name="Du Z.J."/>
        </authorList>
    </citation>
    <scope>NUCLEOTIDE SEQUENCE [LARGE SCALE GENOMIC DNA]</scope>
    <source>
        <strain evidence="3 4">JDX94</strain>
    </source>
</reference>
<dbReference type="InterPro" id="IPR016047">
    <property type="entry name" value="M23ase_b-sheet_dom"/>
</dbReference>
<gene>
    <name evidence="3" type="ORF">DU508_21725</name>
</gene>
<dbReference type="InterPro" id="IPR011055">
    <property type="entry name" value="Dup_hybrid_motif"/>
</dbReference>
<accession>A0A369PP78</accession>
<evidence type="ECO:0000259" key="2">
    <source>
        <dbReference type="Pfam" id="PF01551"/>
    </source>
</evidence>
<dbReference type="CDD" id="cd12797">
    <property type="entry name" value="M23_peptidase"/>
    <property type="match status" value="1"/>
</dbReference>
<proteinExistence type="predicted"/>
<name>A0A369PP78_9SPHI</name>
<dbReference type="Pfam" id="PF01551">
    <property type="entry name" value="Peptidase_M23"/>
    <property type="match status" value="1"/>
</dbReference>
<keyword evidence="1" id="KW-0732">Signal</keyword>
<sequence>MSWFCNRHGTFIMLMVLLLFSPVYLPAQFCLPLNSLRLTSGFGWRKHPVTGSRDFHYGVDLSAKFEPVYAIIGGRVTSQGFHPVLGNFIRMEHGGFEVVYGHLSVSIVTQGQDVQTGECLGLTGDTGRATGPHLHLSIKFRGYPINPLRFLLVLANNQ</sequence>
<dbReference type="PANTHER" id="PTHR21666:SF289">
    <property type="entry name" value="L-ALA--D-GLU ENDOPEPTIDASE"/>
    <property type="match status" value="1"/>
</dbReference>
<feature type="domain" description="M23ase beta-sheet core" evidence="2">
    <location>
        <begin position="55"/>
        <end position="147"/>
    </location>
</feature>
<dbReference type="EMBL" id="QPKV01000014">
    <property type="protein sequence ID" value="RDC54344.1"/>
    <property type="molecule type" value="Genomic_DNA"/>
</dbReference>
<dbReference type="Gene3D" id="2.70.70.10">
    <property type="entry name" value="Glucose Permease (Domain IIA)"/>
    <property type="match status" value="1"/>
</dbReference>
<protein>
    <submittedName>
        <fullName evidence="3">M23 family peptidase</fullName>
    </submittedName>
</protein>
<evidence type="ECO:0000313" key="4">
    <source>
        <dbReference type="Proteomes" id="UP000253961"/>
    </source>
</evidence>
<organism evidence="3 4">
    <name type="scientific">Pedobacter chinensis</name>
    <dbReference type="NCBI Taxonomy" id="2282421"/>
    <lineage>
        <taxon>Bacteria</taxon>
        <taxon>Pseudomonadati</taxon>
        <taxon>Bacteroidota</taxon>
        <taxon>Sphingobacteriia</taxon>
        <taxon>Sphingobacteriales</taxon>
        <taxon>Sphingobacteriaceae</taxon>
        <taxon>Pedobacter</taxon>
    </lineage>
</organism>
<dbReference type="SUPFAM" id="SSF51261">
    <property type="entry name" value="Duplicated hybrid motif"/>
    <property type="match status" value="1"/>
</dbReference>
<keyword evidence="4" id="KW-1185">Reference proteome</keyword>
<evidence type="ECO:0000313" key="3">
    <source>
        <dbReference type="EMBL" id="RDC54344.1"/>
    </source>
</evidence>
<comment type="caution">
    <text evidence="3">The sequence shown here is derived from an EMBL/GenBank/DDBJ whole genome shotgun (WGS) entry which is preliminary data.</text>
</comment>
<dbReference type="GO" id="GO:0004222">
    <property type="term" value="F:metalloendopeptidase activity"/>
    <property type="evidence" value="ECO:0007669"/>
    <property type="project" value="TreeGrafter"/>
</dbReference>
<dbReference type="AlphaFoldDB" id="A0A369PP78"/>
<evidence type="ECO:0000256" key="1">
    <source>
        <dbReference type="ARBA" id="ARBA00022729"/>
    </source>
</evidence>
<dbReference type="PANTHER" id="PTHR21666">
    <property type="entry name" value="PEPTIDASE-RELATED"/>
    <property type="match status" value="1"/>
</dbReference>
<dbReference type="Proteomes" id="UP000253961">
    <property type="component" value="Unassembled WGS sequence"/>
</dbReference>